<dbReference type="PROSITE" id="PS51380">
    <property type="entry name" value="EXS"/>
    <property type="match status" value="1"/>
</dbReference>
<dbReference type="GO" id="GO:0006817">
    <property type="term" value="P:phosphate ion transport"/>
    <property type="evidence" value="ECO:0007669"/>
    <property type="project" value="TreeGrafter"/>
</dbReference>
<feature type="domain" description="EXS" evidence="7">
    <location>
        <begin position="145"/>
        <end position="340"/>
    </location>
</feature>
<dbReference type="Proteomes" id="UP000193467">
    <property type="component" value="Unassembled WGS sequence"/>
</dbReference>
<evidence type="ECO:0000256" key="6">
    <source>
        <dbReference type="SAM" id="Phobius"/>
    </source>
</evidence>
<name>A0A1Y2G474_9BASI</name>
<feature type="transmembrane region" description="Helical" evidence="6">
    <location>
        <begin position="179"/>
        <end position="202"/>
    </location>
</feature>
<dbReference type="InParanoid" id="A0A1Y2G474"/>
<evidence type="ECO:0000259" key="7">
    <source>
        <dbReference type="PROSITE" id="PS51380"/>
    </source>
</evidence>
<proteinExistence type="predicted"/>
<evidence type="ECO:0000256" key="2">
    <source>
        <dbReference type="ARBA" id="ARBA00022692"/>
    </source>
</evidence>
<comment type="subcellular location">
    <subcellularLocation>
        <location evidence="1">Membrane</location>
        <topology evidence="1">Multi-pass membrane protein</topology>
    </subcellularLocation>
</comment>
<comment type="caution">
    <text evidence="8">The sequence shown here is derived from an EMBL/GenBank/DDBJ whole genome shotgun (WGS) entry which is preliminary data.</text>
</comment>
<feature type="transmembrane region" description="Helical" evidence="6">
    <location>
        <begin position="34"/>
        <end position="51"/>
    </location>
</feature>
<dbReference type="GO" id="GO:0016036">
    <property type="term" value="P:cellular response to phosphate starvation"/>
    <property type="evidence" value="ECO:0007669"/>
    <property type="project" value="TreeGrafter"/>
</dbReference>
<dbReference type="PANTHER" id="PTHR10783:SF103">
    <property type="entry name" value="SOLUTE CARRIER FAMILY 53 MEMBER 1"/>
    <property type="match status" value="1"/>
</dbReference>
<evidence type="ECO:0000256" key="3">
    <source>
        <dbReference type="ARBA" id="ARBA00022989"/>
    </source>
</evidence>
<keyword evidence="2 6" id="KW-0812">Transmembrane</keyword>
<dbReference type="PANTHER" id="PTHR10783">
    <property type="entry name" value="XENOTROPIC AND POLYTROPIC RETROVIRUS RECEPTOR 1-RELATED"/>
    <property type="match status" value="1"/>
</dbReference>
<protein>
    <submittedName>
        <fullName evidence="8">EXS family-domain-containing protein</fullName>
    </submittedName>
</protein>
<feature type="compositionally biased region" description="Basic and acidic residues" evidence="5">
    <location>
        <begin position="391"/>
        <end position="403"/>
    </location>
</feature>
<feature type="transmembrane region" description="Helical" evidence="6">
    <location>
        <begin position="260"/>
        <end position="281"/>
    </location>
</feature>
<keyword evidence="4 6" id="KW-0472">Membrane</keyword>
<dbReference type="InterPro" id="IPR004342">
    <property type="entry name" value="EXS_C"/>
</dbReference>
<gene>
    <name evidence="8" type="ORF">BCR35DRAFT_6835</name>
</gene>
<reference evidence="8 9" key="1">
    <citation type="submission" date="2016-07" db="EMBL/GenBank/DDBJ databases">
        <title>Pervasive Adenine N6-methylation of Active Genes in Fungi.</title>
        <authorList>
            <consortium name="DOE Joint Genome Institute"/>
            <person name="Mondo S.J."/>
            <person name="Dannebaum R.O."/>
            <person name="Kuo R.C."/>
            <person name="Labutti K."/>
            <person name="Haridas S."/>
            <person name="Kuo A."/>
            <person name="Salamov A."/>
            <person name="Ahrendt S.R."/>
            <person name="Lipzen A."/>
            <person name="Sullivan W."/>
            <person name="Andreopoulos W.B."/>
            <person name="Clum A."/>
            <person name="Lindquist E."/>
            <person name="Daum C."/>
            <person name="Ramamoorthy G.K."/>
            <person name="Gryganskyi A."/>
            <person name="Culley D."/>
            <person name="Magnuson J.K."/>
            <person name="James T.Y."/>
            <person name="O'Malley M.A."/>
            <person name="Stajich J.E."/>
            <person name="Spatafora J.W."/>
            <person name="Visel A."/>
            <person name="Grigoriev I.V."/>
        </authorList>
    </citation>
    <scope>NUCLEOTIDE SEQUENCE [LARGE SCALE GENOMIC DNA]</scope>
    <source>
        <strain evidence="8 9">62-1032</strain>
    </source>
</reference>
<feature type="compositionally biased region" description="Acidic residues" evidence="5">
    <location>
        <begin position="416"/>
        <end position="435"/>
    </location>
</feature>
<evidence type="ECO:0000256" key="4">
    <source>
        <dbReference type="ARBA" id="ARBA00023136"/>
    </source>
</evidence>
<evidence type="ECO:0000313" key="8">
    <source>
        <dbReference type="EMBL" id="ORY92722.1"/>
    </source>
</evidence>
<dbReference type="EMBL" id="MCGR01000001">
    <property type="protein sequence ID" value="ORY92722.1"/>
    <property type="molecule type" value="Genomic_DNA"/>
</dbReference>
<dbReference type="AlphaFoldDB" id="A0A1Y2G474"/>
<dbReference type="GO" id="GO:0005794">
    <property type="term" value="C:Golgi apparatus"/>
    <property type="evidence" value="ECO:0007669"/>
    <property type="project" value="TreeGrafter"/>
</dbReference>
<feature type="compositionally biased region" description="Low complexity" evidence="5">
    <location>
        <begin position="512"/>
        <end position="524"/>
    </location>
</feature>
<feature type="compositionally biased region" description="Basic and acidic residues" evidence="5">
    <location>
        <begin position="444"/>
        <end position="462"/>
    </location>
</feature>
<feature type="compositionally biased region" description="Basic and acidic residues" evidence="5">
    <location>
        <begin position="481"/>
        <end position="494"/>
    </location>
</feature>
<accession>A0A1Y2G474</accession>
<dbReference type="GO" id="GO:0005886">
    <property type="term" value="C:plasma membrane"/>
    <property type="evidence" value="ECO:0007669"/>
    <property type="project" value="TreeGrafter"/>
</dbReference>
<keyword evidence="9" id="KW-1185">Reference proteome</keyword>
<keyword evidence="3 6" id="KW-1133">Transmembrane helix</keyword>
<dbReference type="OrthoDB" id="9970435at2759"/>
<evidence type="ECO:0000313" key="9">
    <source>
        <dbReference type="Proteomes" id="UP000193467"/>
    </source>
</evidence>
<feature type="compositionally biased region" description="Acidic residues" evidence="5">
    <location>
        <begin position="463"/>
        <end position="479"/>
    </location>
</feature>
<feature type="transmembrane region" description="Helical" evidence="6">
    <location>
        <begin position="63"/>
        <end position="84"/>
    </location>
</feature>
<sequence>MFAHDSTHANSSRCADFRSRRWLLADWLRSPRPQIPAIIFFIFSLFFWLAFSNFWPDQIAPCAYPLAFLVLVLSLLLMPFQILYPSARWWMVRSFCRVLTAGLVRVEFRDFFLGDELNSLYYSIITLGLLVCTYKHSWSPDVVSVCSTNSTWATPILASLPAAWRLGQSIRRYIDSDGLVIHMLNAGKYTASILQFFFYYSWRIYGSDSNARKAIWIVFAIINSLYTASWDIYMDWSLLRKNSKHPLLRSELGFFKDSPWVYYLATVYDFLLRFAWVLYLAPVPSVTLRGYILALIEVARRIVWNAFRVESEHLGNVDGYRVTRNVPLPYVTAAAAAGSARDDDDQLEELPQSWRARTFAFLHQLHRGLVKDFAPLANIHLLVLGGRSRSKRDARGKEKEAAAKRRKSRGTTGDSSTDEGEGDTAADDEDDDDEYGIGAGGVGREVDGGRPREGSHARAEREREEDEEDDEDSDDEGVEVDAVKRAMGDADRMMETSAEGVRTTEGMEGAEEALGSSSSVHKLR</sequence>
<feature type="region of interest" description="Disordered" evidence="5">
    <location>
        <begin position="390"/>
        <end position="524"/>
    </location>
</feature>
<feature type="transmembrane region" description="Helical" evidence="6">
    <location>
        <begin position="214"/>
        <end position="239"/>
    </location>
</feature>
<organism evidence="8 9">
    <name type="scientific">Leucosporidium creatinivorum</name>
    <dbReference type="NCBI Taxonomy" id="106004"/>
    <lineage>
        <taxon>Eukaryota</taxon>
        <taxon>Fungi</taxon>
        <taxon>Dikarya</taxon>
        <taxon>Basidiomycota</taxon>
        <taxon>Pucciniomycotina</taxon>
        <taxon>Microbotryomycetes</taxon>
        <taxon>Leucosporidiales</taxon>
        <taxon>Leucosporidium</taxon>
    </lineage>
</organism>
<evidence type="ECO:0000256" key="5">
    <source>
        <dbReference type="SAM" id="MobiDB-lite"/>
    </source>
</evidence>
<dbReference type="Pfam" id="PF03124">
    <property type="entry name" value="EXS"/>
    <property type="match status" value="1"/>
</dbReference>
<evidence type="ECO:0000256" key="1">
    <source>
        <dbReference type="ARBA" id="ARBA00004141"/>
    </source>
</evidence>
<dbReference type="GO" id="GO:0000822">
    <property type="term" value="F:inositol hexakisphosphate binding"/>
    <property type="evidence" value="ECO:0007669"/>
    <property type="project" value="TreeGrafter"/>
</dbReference>
<dbReference type="STRING" id="106004.A0A1Y2G474"/>